<dbReference type="AlphaFoldDB" id="D3BRC3"/>
<protein>
    <recommendedName>
        <fullName evidence="7">MACPF domain-containing protein</fullName>
    </recommendedName>
</protein>
<evidence type="ECO:0000256" key="3">
    <source>
        <dbReference type="ARBA" id="ARBA00022852"/>
    </source>
</evidence>
<feature type="chain" id="PRO_5003041499" description="MACPF domain-containing protein" evidence="6">
    <location>
        <begin position="21"/>
        <end position="1257"/>
    </location>
</feature>
<comment type="subcellular location">
    <subcellularLocation>
        <location evidence="1">Secreted</location>
    </subcellularLocation>
</comment>
<dbReference type="OMA" id="INSTWEL"/>
<organism evidence="8 9">
    <name type="scientific">Heterostelium pallidum (strain ATCC 26659 / Pp 5 / PN500)</name>
    <name type="common">Cellular slime mold</name>
    <name type="synonym">Polysphondylium pallidum</name>
    <dbReference type="NCBI Taxonomy" id="670386"/>
    <lineage>
        <taxon>Eukaryota</taxon>
        <taxon>Amoebozoa</taxon>
        <taxon>Evosea</taxon>
        <taxon>Eumycetozoa</taxon>
        <taxon>Dictyostelia</taxon>
        <taxon>Acytosteliales</taxon>
        <taxon>Acytosteliaceae</taxon>
        <taxon>Heterostelium</taxon>
    </lineage>
</organism>
<dbReference type="GO" id="GO:0031640">
    <property type="term" value="P:killing of cells of another organism"/>
    <property type="evidence" value="ECO:0007669"/>
    <property type="project" value="UniProtKB-KW"/>
</dbReference>
<dbReference type="Pfam" id="PF01823">
    <property type="entry name" value="MACPF"/>
    <property type="match status" value="1"/>
</dbReference>
<comment type="caution">
    <text evidence="8">The sequence shown here is derived from an EMBL/GenBank/DDBJ whole genome shotgun (WGS) entry which is preliminary data.</text>
</comment>
<evidence type="ECO:0000313" key="8">
    <source>
        <dbReference type="EMBL" id="EFA75955.1"/>
    </source>
</evidence>
<dbReference type="SMART" id="SM00457">
    <property type="entry name" value="MACPF"/>
    <property type="match status" value="1"/>
</dbReference>
<dbReference type="GO" id="GO:0005576">
    <property type="term" value="C:extracellular region"/>
    <property type="evidence" value="ECO:0007669"/>
    <property type="project" value="UniProtKB-SubCell"/>
</dbReference>
<dbReference type="GeneID" id="31366000"/>
<keyword evidence="6" id="KW-0732">Signal</keyword>
<dbReference type="EMBL" id="ADBJ01000050">
    <property type="protein sequence ID" value="EFA75955.1"/>
    <property type="molecule type" value="Genomic_DNA"/>
</dbReference>
<keyword evidence="2" id="KW-0964">Secreted</keyword>
<dbReference type="PANTHER" id="PTHR45742">
    <property type="entry name" value="COMPLEMENT COMPONENT C6"/>
    <property type="match status" value="1"/>
</dbReference>
<keyword evidence="4" id="KW-1015">Disulfide bond</keyword>
<dbReference type="Proteomes" id="UP000001396">
    <property type="component" value="Unassembled WGS sequence"/>
</dbReference>
<name>D3BRC3_HETP5</name>
<accession>D3BRC3</accession>
<keyword evidence="9" id="KW-1185">Reference proteome</keyword>
<proteinExistence type="predicted"/>
<evidence type="ECO:0000313" key="9">
    <source>
        <dbReference type="Proteomes" id="UP000001396"/>
    </source>
</evidence>
<dbReference type="InterPro" id="IPR020864">
    <property type="entry name" value="MACPF"/>
</dbReference>
<dbReference type="InParanoid" id="D3BRC3"/>
<dbReference type="InterPro" id="IPR011050">
    <property type="entry name" value="Pectin_lyase_fold/virulence"/>
</dbReference>
<evidence type="ECO:0000256" key="5">
    <source>
        <dbReference type="SAM" id="MobiDB-lite"/>
    </source>
</evidence>
<evidence type="ECO:0000259" key="7">
    <source>
        <dbReference type="PROSITE" id="PS51412"/>
    </source>
</evidence>
<dbReference type="PANTHER" id="PTHR45742:SF8">
    <property type="entry name" value="FLOCCULATION PROTEIN FLO11"/>
    <property type="match status" value="1"/>
</dbReference>
<dbReference type="RefSeq" id="XP_020428089.1">
    <property type="nucleotide sequence ID" value="XM_020581302.1"/>
</dbReference>
<reference evidence="8 9" key="1">
    <citation type="journal article" date="2011" name="Genome Res.">
        <title>Phylogeny-wide analysis of social amoeba genomes highlights ancient origins for complex intercellular communication.</title>
        <authorList>
            <person name="Heidel A.J."/>
            <person name="Lawal H.M."/>
            <person name="Felder M."/>
            <person name="Schilde C."/>
            <person name="Helps N.R."/>
            <person name="Tunggal B."/>
            <person name="Rivero F."/>
            <person name="John U."/>
            <person name="Schleicher M."/>
            <person name="Eichinger L."/>
            <person name="Platzer M."/>
            <person name="Noegel A.A."/>
            <person name="Schaap P."/>
            <person name="Gloeckner G."/>
        </authorList>
    </citation>
    <scope>NUCLEOTIDE SEQUENCE [LARGE SCALE GENOMIC DNA]</scope>
    <source>
        <strain evidence="9">ATCC 26659 / Pp 5 / PN500</strain>
    </source>
</reference>
<feature type="region of interest" description="Disordered" evidence="5">
    <location>
        <begin position="747"/>
        <end position="780"/>
    </location>
</feature>
<dbReference type="SUPFAM" id="SSF51126">
    <property type="entry name" value="Pectin lyase-like"/>
    <property type="match status" value="1"/>
</dbReference>
<evidence type="ECO:0000256" key="1">
    <source>
        <dbReference type="ARBA" id="ARBA00004613"/>
    </source>
</evidence>
<dbReference type="PROSITE" id="PS51412">
    <property type="entry name" value="MACPF_2"/>
    <property type="match status" value="1"/>
</dbReference>
<feature type="domain" description="MACPF" evidence="7">
    <location>
        <begin position="524"/>
        <end position="859"/>
    </location>
</feature>
<evidence type="ECO:0000256" key="2">
    <source>
        <dbReference type="ARBA" id="ARBA00022525"/>
    </source>
</evidence>
<gene>
    <name evidence="8" type="ORF">PPL_10531</name>
</gene>
<feature type="signal peptide" evidence="6">
    <location>
        <begin position="1"/>
        <end position="20"/>
    </location>
</feature>
<evidence type="ECO:0000256" key="6">
    <source>
        <dbReference type="SAM" id="SignalP"/>
    </source>
</evidence>
<evidence type="ECO:0000256" key="4">
    <source>
        <dbReference type="ARBA" id="ARBA00023157"/>
    </source>
</evidence>
<keyword evidence="3" id="KW-0204">Cytolysis</keyword>
<sequence length="1257" mass="140079">MLKLFYLFIFLSFYILVANGKDFWVDYSSPFTEFCGSKDQPCQALQNVIQGLSNSSKSHTIYVRTGIYDGYQNRDIIINSLDLKIVSNGGYSLIDCQHISFGFKIYNSKVELLNFIITNCIGSQGSALSSYNSKINQKQVKLVNNLADYGGASFYSKSTLVCVECEYFGNIAQVQGYAIYMEDSDARFIQSTLRYNVPVIPPQKYTFTYDIYLHNTKIIFIKSNVDGLGVKCVLFSAAFSSVTGEMTGDRSLVNICEKGSAFRFSEIPVFNYDLVKPNQMTSLCDNDGSCNGRETCLNCADCTKCRFSGASFWLYTTGACKSENGKVVSNSSCIVDGYPIPLSSVELENLFTISSSHGNITSYFKIQADDTIQFKLKGSNLGVYFYLNNINIIKSHYLQSNFSHSKSINIRGGMTNSLVISIFTSPLISRSSISLEITDRSGTKIIPFYSQNICGDGVNDPLEDCDLDDIGIESIKEANPKCGDGVCNEVPESCLQDCYDVIGKSCVSQVQNFYEAVPQSDTISYLINNNVDFSLPGLAYFAHGIDLITGEELPSVIFDIGYCDNVSYSTIQDFYRESIYNIPPEYYAEILPICSYDSIVSSHKSSSSVQNEQLDESSMSVSFSAGVDLGKWGGSADLAYSKSKSTMTAKSLETKESGDTISVKVKCITSTVTRNSIRFHKNFVRDIAKVKNVQEMANFIEKYGALYYTSSSLGGSLGVMIRVNSNSVRTQNTQEIKESAEISAGASLKTPYGGGSEKYTGSDDSNIKTDEQSQFEESTTKSRVLVRGGALGSFGPDYTAPSTFSEWAKSVDLRPVPIDYKVGFVGNIIPPSWKALVEQTICVSYINETGRCLSYNDNRICNSSEVLTCTVNATVSCTNFVNTTCVKNQTVLALESYQKLWAKGYDLYVKQNSKEKDPEVKYFLGVHLTYNFDAPSQQEINKMKNITIQFHGVDGRTVSVLKDVKLINNCNGEIKSCQQNIISDDIFGNFELFNISFTYENASNITVSLNVSRYFSDIIIHESTPSYSRGYLLNTSMVLHERYFNISLLDIVTESSENPNPNPEPYLKGPFRNATHLWYFQSNLTVKLGPKTGASDKSQMNYFLTNKTNQLVTEYYYLPPDPVPVMYPEPGKMRMYLNTIDFNPKEQFYVIMGGKQGVSSYPMAPKYTYPVTKYRPVFTPVGQLQELQFTFPDGNYFSVKDLVFVLWVCDKNSADCSSNVVASDQKQKGYINLVRADNFARPCAYIASFSIFPESKI</sequence>